<gene>
    <name evidence="1" type="ORF">NIES30_06445</name>
</gene>
<dbReference type="RefSeq" id="WP_073607589.1">
    <property type="nucleotide sequence ID" value="NZ_MRCG01000003.1"/>
</dbReference>
<keyword evidence="2" id="KW-1185">Reference proteome</keyword>
<dbReference type="Proteomes" id="UP000185557">
    <property type="component" value="Unassembled WGS sequence"/>
</dbReference>
<comment type="caution">
    <text evidence="1">The sequence shown here is derived from an EMBL/GenBank/DDBJ whole genome shotgun (WGS) entry which is preliminary data.</text>
</comment>
<reference evidence="1 2" key="1">
    <citation type="submission" date="2016-11" db="EMBL/GenBank/DDBJ databases">
        <title>Draft Genome Sequences of Nine Cyanobacterial Strains from Diverse Habitats.</title>
        <authorList>
            <person name="Zhu T."/>
            <person name="Hou S."/>
            <person name="Lu X."/>
            <person name="Hess W.R."/>
        </authorList>
    </citation>
    <scope>NUCLEOTIDE SEQUENCE [LARGE SCALE GENOMIC DNA]</scope>
    <source>
        <strain evidence="1 2">NIES-30</strain>
    </source>
</reference>
<organism evidence="1 2">
    <name type="scientific">Phormidium tenue NIES-30</name>
    <dbReference type="NCBI Taxonomy" id="549789"/>
    <lineage>
        <taxon>Bacteria</taxon>
        <taxon>Bacillati</taxon>
        <taxon>Cyanobacteriota</taxon>
        <taxon>Cyanophyceae</taxon>
        <taxon>Oscillatoriophycideae</taxon>
        <taxon>Oscillatoriales</taxon>
        <taxon>Oscillatoriaceae</taxon>
        <taxon>Phormidium</taxon>
    </lineage>
</organism>
<proteinExistence type="predicted"/>
<sequence length="376" mass="43617">MKVLHLPTTVGGNPQGLSRHLQELGVESETWTLTQNTFGYPADRVILQPTDSRVLCRLKKLLALRYIFQDYDVIHFNFGQTLLSPGLPLHRQSSWVGRIQSLLANVAQWLEFSILRFRKVPIFVHYQGDDARQGDFCRKHFDITIAKQVDESYYNRRSDDYKRWQIQRLSHFCSKIYALNPDLLYVLPPQAEFIPYSHISLQEWIPVYNQLENRPLRIGHAPSHRQAKGTDVLINALNNLSNQGYDFELILVENKHHAEAMRCYQEIDILVDQLFAGWYGGLAVEAMALGKPVLVYIRDNDLNFIPPDMRQELPFIQVDASSLESRLKMALEMPRQELYELAQKSRAFVEKWHDPIAIAQRIKTDYEQALIQGGKL</sequence>
<accession>A0A1U7J839</accession>
<evidence type="ECO:0000313" key="2">
    <source>
        <dbReference type="Proteomes" id="UP000185557"/>
    </source>
</evidence>
<dbReference type="STRING" id="549789.NIES30_06445"/>
<dbReference type="SUPFAM" id="SSF53756">
    <property type="entry name" value="UDP-Glycosyltransferase/glycogen phosphorylase"/>
    <property type="match status" value="1"/>
</dbReference>
<dbReference type="EMBL" id="MRCG01000003">
    <property type="protein sequence ID" value="OKH49482.1"/>
    <property type="molecule type" value="Genomic_DNA"/>
</dbReference>
<protein>
    <recommendedName>
        <fullName evidence="3">Glycosyltransferase</fullName>
    </recommendedName>
</protein>
<evidence type="ECO:0008006" key="3">
    <source>
        <dbReference type="Google" id="ProtNLM"/>
    </source>
</evidence>
<dbReference type="AlphaFoldDB" id="A0A1U7J839"/>
<dbReference type="OrthoDB" id="9809622at2"/>
<evidence type="ECO:0000313" key="1">
    <source>
        <dbReference type="EMBL" id="OKH49482.1"/>
    </source>
</evidence>
<name>A0A1U7J839_9CYAN</name>